<dbReference type="SUPFAM" id="SSF53850">
    <property type="entry name" value="Periplasmic binding protein-like II"/>
    <property type="match status" value="1"/>
</dbReference>
<dbReference type="InterPro" id="IPR006311">
    <property type="entry name" value="TAT_signal"/>
</dbReference>
<keyword evidence="5" id="KW-1185">Reference proteome</keyword>
<evidence type="ECO:0000256" key="1">
    <source>
        <dbReference type="ARBA" id="ARBA00004418"/>
    </source>
</evidence>
<keyword evidence="3" id="KW-0574">Periplasm</keyword>
<dbReference type="PROSITE" id="PS51318">
    <property type="entry name" value="TAT"/>
    <property type="match status" value="1"/>
</dbReference>
<sequence length="441" mass="48531">MPSPHRPWSLPMTPSRRTFLTTSAALAGSVAMPSYLRAQSTPVELQVQYSIPVLFKDLMEKIAADFQKANPTIKVTLRAPEVGYEEILQRNLRDVVTNSLPDVAFHGLNRQRTLDERRIPIDLKPFMDADPETASLGFSPSLLSLGQTGTKQTGIGFAMSTPILYYNVDLLKAAGGDPDKLPTTWDEVIRLAAAISAPAQNRAGLFYDWTITGNWAWQALVMSHGGTMLNADETRVAFADEPGEKAIRVLRKMVDEGKMPDIRPDTAFQDFFSGRLGMSMQSTAQLGRYNREIGGRFKLVCGRFPLSAANPRLPAGGNVAMMFTKDRARQEAAWKFIKYATGPIGATAMVNATGYMPGTTIPAEREDMLGKFYRDNPNHLVAIRQQDVINGWYAFPGQNALRITDVINDHLQSVVNKSKGADEALKAMAAAVQPLLPRRAS</sequence>
<reference evidence="4 5" key="1">
    <citation type="submission" date="2018-03" db="EMBL/GenBank/DDBJ databases">
        <title>Genome sequencing of Phreatobacter sp.</title>
        <authorList>
            <person name="Kim S.-J."/>
            <person name="Heo J."/>
            <person name="Kwon S.-W."/>
        </authorList>
    </citation>
    <scope>NUCLEOTIDE SEQUENCE [LARGE SCALE GENOMIC DNA]</scope>
    <source>
        <strain evidence="4 5">S-12</strain>
    </source>
</reference>
<protein>
    <submittedName>
        <fullName evidence="4">ABC transporter substrate-binding protein</fullName>
    </submittedName>
</protein>
<accession>A0A2S0N871</accession>
<dbReference type="OrthoDB" id="2509690at2"/>
<dbReference type="PANTHER" id="PTHR43649">
    <property type="entry name" value="ARABINOSE-BINDING PROTEIN-RELATED"/>
    <property type="match status" value="1"/>
</dbReference>
<dbReference type="Gene3D" id="3.40.190.10">
    <property type="entry name" value="Periplasmic binding protein-like II"/>
    <property type="match status" value="2"/>
</dbReference>
<dbReference type="CDD" id="cd14748">
    <property type="entry name" value="PBP2_UgpB"/>
    <property type="match status" value="1"/>
</dbReference>
<dbReference type="Proteomes" id="UP000237889">
    <property type="component" value="Chromosome"/>
</dbReference>
<comment type="subcellular location">
    <subcellularLocation>
        <location evidence="1">Periplasm</location>
    </subcellularLocation>
</comment>
<dbReference type="KEGG" id="phr:C6569_03165"/>
<dbReference type="AlphaFoldDB" id="A0A2S0N871"/>
<evidence type="ECO:0000256" key="3">
    <source>
        <dbReference type="ARBA" id="ARBA00022764"/>
    </source>
</evidence>
<comment type="similarity">
    <text evidence="2">Belongs to the bacterial solute-binding protein 1 family.</text>
</comment>
<proteinExistence type="inferred from homology"/>
<evidence type="ECO:0000256" key="2">
    <source>
        <dbReference type="ARBA" id="ARBA00008520"/>
    </source>
</evidence>
<gene>
    <name evidence="4" type="ORF">C6569_03165</name>
</gene>
<organism evidence="4 5">
    <name type="scientific">Phreatobacter cathodiphilus</name>
    <dbReference type="NCBI Taxonomy" id="1868589"/>
    <lineage>
        <taxon>Bacteria</taxon>
        <taxon>Pseudomonadati</taxon>
        <taxon>Pseudomonadota</taxon>
        <taxon>Alphaproteobacteria</taxon>
        <taxon>Hyphomicrobiales</taxon>
        <taxon>Phreatobacteraceae</taxon>
        <taxon>Phreatobacter</taxon>
    </lineage>
</organism>
<dbReference type="PANTHER" id="PTHR43649:SF12">
    <property type="entry name" value="DIACETYLCHITOBIOSE BINDING PROTEIN DASA"/>
    <property type="match status" value="1"/>
</dbReference>
<dbReference type="GO" id="GO:0042597">
    <property type="term" value="C:periplasmic space"/>
    <property type="evidence" value="ECO:0007669"/>
    <property type="project" value="UniProtKB-SubCell"/>
</dbReference>
<dbReference type="Pfam" id="PF13416">
    <property type="entry name" value="SBP_bac_8"/>
    <property type="match status" value="1"/>
</dbReference>
<evidence type="ECO:0000313" key="5">
    <source>
        <dbReference type="Proteomes" id="UP000237889"/>
    </source>
</evidence>
<dbReference type="EMBL" id="CP027668">
    <property type="protein sequence ID" value="AVO44143.1"/>
    <property type="molecule type" value="Genomic_DNA"/>
</dbReference>
<dbReference type="InterPro" id="IPR006059">
    <property type="entry name" value="SBP"/>
</dbReference>
<evidence type="ECO:0000313" key="4">
    <source>
        <dbReference type="EMBL" id="AVO44143.1"/>
    </source>
</evidence>
<name>A0A2S0N871_9HYPH</name>
<dbReference type="InterPro" id="IPR050490">
    <property type="entry name" value="Bact_solute-bd_prot1"/>
</dbReference>